<dbReference type="Gene3D" id="3.10.129.110">
    <property type="entry name" value="Polyketide synthase dehydratase"/>
    <property type="match status" value="1"/>
</dbReference>
<dbReference type="InterPro" id="IPR055123">
    <property type="entry name" value="SpnB-like_Rossmann"/>
</dbReference>
<dbReference type="SUPFAM" id="SSF55048">
    <property type="entry name" value="Probable ACP-binding domain of malonyl-CoA ACP transacylase"/>
    <property type="match status" value="1"/>
</dbReference>
<dbReference type="InterPro" id="IPR042104">
    <property type="entry name" value="PKS_dehydratase_sf"/>
</dbReference>
<dbReference type="PANTHER" id="PTHR43775">
    <property type="entry name" value="FATTY ACID SYNTHASE"/>
    <property type="match status" value="1"/>
</dbReference>
<dbReference type="FunFam" id="1.10.1200.10:FF:000007">
    <property type="entry name" value="Probable polyketide synthase pks17"/>
    <property type="match status" value="1"/>
</dbReference>
<dbReference type="InterPro" id="IPR020806">
    <property type="entry name" value="PKS_PP-bd"/>
</dbReference>
<dbReference type="GO" id="GO:0004312">
    <property type="term" value="F:fatty acid synthase activity"/>
    <property type="evidence" value="ECO:0007669"/>
    <property type="project" value="TreeGrafter"/>
</dbReference>
<dbReference type="PROSITE" id="PS00012">
    <property type="entry name" value="PHOSPHOPANTETHEINE"/>
    <property type="match status" value="1"/>
</dbReference>
<dbReference type="SMART" id="SM00823">
    <property type="entry name" value="PKS_PP"/>
    <property type="match status" value="1"/>
</dbReference>
<dbReference type="InterPro" id="IPR020807">
    <property type="entry name" value="PKS_DH"/>
</dbReference>
<dbReference type="Gene3D" id="3.40.50.720">
    <property type="entry name" value="NAD(P)-binding Rossmann-like Domain"/>
    <property type="match status" value="1"/>
</dbReference>
<dbReference type="Pfam" id="PF22953">
    <property type="entry name" value="SpnB_Rossmann"/>
    <property type="match status" value="1"/>
</dbReference>
<feature type="domain" description="Carrier" evidence="7">
    <location>
        <begin position="1105"/>
        <end position="1180"/>
    </location>
</feature>
<feature type="non-terminal residue" evidence="9">
    <location>
        <position position="1"/>
    </location>
</feature>
<dbReference type="InterPro" id="IPR049900">
    <property type="entry name" value="PKS_mFAS_DH"/>
</dbReference>
<dbReference type="InterPro" id="IPR014043">
    <property type="entry name" value="Acyl_transferase_dom"/>
</dbReference>
<dbReference type="Pfam" id="PF08659">
    <property type="entry name" value="KR"/>
    <property type="match status" value="1"/>
</dbReference>
<proteinExistence type="predicted"/>
<evidence type="ECO:0000256" key="3">
    <source>
        <dbReference type="ARBA" id="ARBA00022679"/>
    </source>
</evidence>
<dbReference type="InterPro" id="IPR006162">
    <property type="entry name" value="Ppantetheine_attach_site"/>
</dbReference>
<dbReference type="GO" id="GO:0031177">
    <property type="term" value="F:phosphopantetheine binding"/>
    <property type="evidence" value="ECO:0007669"/>
    <property type="project" value="InterPro"/>
</dbReference>
<gene>
    <name evidence="9" type="ORF">I4J89_48315</name>
</gene>
<dbReference type="InterPro" id="IPR013968">
    <property type="entry name" value="PKS_KR"/>
</dbReference>
<dbReference type="Gene3D" id="3.40.366.10">
    <property type="entry name" value="Malonyl-Coenzyme A Acyl Carrier Protein, domain 2"/>
    <property type="match status" value="1"/>
</dbReference>
<reference evidence="9" key="1">
    <citation type="submission" date="2020-11" db="EMBL/GenBank/DDBJ databases">
        <title>Isolation and identification of active actinomycetes.</title>
        <authorList>
            <person name="Sun X."/>
        </authorList>
    </citation>
    <scope>NUCLEOTIDE SEQUENCE</scope>
    <source>
        <strain evidence="9">NEAU-A11</strain>
    </source>
</reference>
<evidence type="ECO:0000313" key="9">
    <source>
        <dbReference type="EMBL" id="MBG0569235.1"/>
    </source>
</evidence>
<dbReference type="AlphaFoldDB" id="A0A931G3G5"/>
<dbReference type="InterPro" id="IPR050091">
    <property type="entry name" value="PKS_NRPS_Biosynth_Enz"/>
</dbReference>
<dbReference type="PANTHER" id="PTHR43775:SF51">
    <property type="entry name" value="INACTIVE PHENOLPHTHIOCEROL SYNTHESIS POLYKETIDE SYNTHASE TYPE I PKS1-RELATED"/>
    <property type="match status" value="1"/>
</dbReference>
<dbReference type="PROSITE" id="PS50075">
    <property type="entry name" value="CARRIER"/>
    <property type="match status" value="1"/>
</dbReference>
<dbReference type="InterPro" id="IPR036291">
    <property type="entry name" value="NAD(P)-bd_dom_sf"/>
</dbReference>
<dbReference type="EMBL" id="JADQTO010000060">
    <property type="protein sequence ID" value="MBG0569235.1"/>
    <property type="molecule type" value="Genomic_DNA"/>
</dbReference>
<dbReference type="SUPFAM" id="SSF51735">
    <property type="entry name" value="NAD(P)-binding Rossmann-fold domains"/>
    <property type="match status" value="2"/>
</dbReference>
<dbReference type="InterPro" id="IPR001227">
    <property type="entry name" value="Ac_transferase_dom_sf"/>
</dbReference>
<dbReference type="Pfam" id="PF00698">
    <property type="entry name" value="Acyl_transf_1"/>
    <property type="match status" value="1"/>
</dbReference>
<dbReference type="InterPro" id="IPR049551">
    <property type="entry name" value="PKS_DH_C"/>
</dbReference>
<keyword evidence="4" id="KW-0012">Acyltransferase</keyword>
<keyword evidence="1" id="KW-0596">Phosphopantetheine</keyword>
<dbReference type="InterPro" id="IPR049552">
    <property type="entry name" value="PKS_DH_N"/>
</dbReference>
<dbReference type="InterPro" id="IPR016035">
    <property type="entry name" value="Acyl_Trfase/lysoPLipase"/>
</dbReference>
<sequence length="1225" mass="128921">PPEDAGPVVPWVVSAASEQALREQVAELQEVADLRPVDVAFTLAVGRAALPWRWVAGEDLPVRAGDGRVVFVFPGQGSQWTGMGLELWDSSPVFAASMQACEEALKPHTGWSLREQLAGPLDQVDVVQPALFAVMVSLAALWRSYGVEPAAVVGHSQGEIAAAYVAGALSLEDAARVVALRSRALRAIAGRGGMVSVPFADVDPGELSVAAVNGPDSVILSGDKDAVDRFLAGEPRARRIAVDYASHSPHVEAVREEILVALDGIVPLVPLVPFHSTVAPGEDVVLDAAYWYRNLRQTVRFADAITGLGTLVEVSPHPVLAHELGSLRRDEGGLDRFFASLARVWARGAAVDWAAVFAGRDPRRVVLPTYRFQRRRYWLDGASPGWLGEPVQWAQGLLFDGQIDAPWLADHAVDGTALVPGTGLLELALRAGGTVEELTLHAPLHPPAQVQVAVGLPDDTGRRIVSIHSRTGDEWTTHATGTLLPDTGSEPDHDDSLWPPTGAERVDPRSVLDRLAGTGLTYGPAFQGLRRVWRHGDEILAEVVLPEELIPEAHHFGLHPALLDAATHAAALTRVEPGDRARVPFSWSGVRLHATGATAVRVRLRDTADGALELTLHDFTGAPVATVESLVSRPLTALPSNFLFRVSWSAPTGSAGDLGDRTVIGPDPLGLAAGAPVHADLSALRRAVAHGAPMPGHVLATCLSDGPDLAVSARSAAHRVLDLVQEWLAEPALAGSRLVIVTRGAVATTPDEDVTDLAHAATWGLVRSAQSEHPDRIHLVDVDDLPASHDALRSLLTRSEPQLAVRSGAPRVPRLVRTAARQDSWNALDRNGTVLLTGGTGTLGSLVARHLITVHGVRHLLLASRRGGGEDLVTELTSLGATVTVEACDVADREATARLLGRVPAEHPLTAVVHLAGVLDDGLVETMSPAQLDRVTRPKIDGAVHLHELTRQEKLTAFVLFSAAAGVFGRQGQGNYAAANAFLDGLAQHRRANGLPAVAVAWGLWDGGGGMTGHLTDTDIARMRRSGMLALAPAEGLALLDAALVAAEPAIVAAHLDPAALRDTAVPALLRGLVSLPARAAPRAAAPSPHPAAARGTSVLPTTPAGLLGLVRDHAATVLGHGSAAAVPETHGFLEIGFDSLTAVELRNRLATVTGLRLPATLIFDHPTPDRLAEHLAAALNPVPEQVTAVPPPRPAVLDGASADEVFAFIDKQLGRANGNGSDSR</sequence>
<dbReference type="InterPro" id="IPR057326">
    <property type="entry name" value="KR_dom"/>
</dbReference>
<protein>
    <submittedName>
        <fullName evidence="9">SDR family NAD(P)-dependent oxidoreductase</fullName>
    </submittedName>
</protein>
<evidence type="ECO:0000256" key="4">
    <source>
        <dbReference type="ARBA" id="ARBA00023315"/>
    </source>
</evidence>
<feature type="active site" description="Proton acceptor; for dehydratase activity" evidence="5">
    <location>
        <position position="411"/>
    </location>
</feature>
<dbReference type="Pfam" id="PF00550">
    <property type="entry name" value="PP-binding"/>
    <property type="match status" value="1"/>
</dbReference>
<dbReference type="SMART" id="SM00822">
    <property type="entry name" value="PKS_KR"/>
    <property type="match status" value="1"/>
</dbReference>
<keyword evidence="2" id="KW-0597">Phosphoprotein</keyword>
<feature type="domain" description="PKS/mFAS DH" evidence="8">
    <location>
        <begin position="376"/>
        <end position="641"/>
    </location>
</feature>
<evidence type="ECO:0000256" key="5">
    <source>
        <dbReference type="PROSITE-ProRule" id="PRU01363"/>
    </source>
</evidence>
<comment type="caution">
    <text evidence="9">The sequence shown here is derived from an EMBL/GenBank/DDBJ whole genome shotgun (WGS) entry which is preliminary data.</text>
</comment>
<accession>A0A931G3G5</accession>
<dbReference type="SMART" id="SM00826">
    <property type="entry name" value="PKS_DH"/>
    <property type="match status" value="1"/>
</dbReference>
<keyword evidence="3" id="KW-0808">Transferase</keyword>
<dbReference type="Pfam" id="PF14765">
    <property type="entry name" value="PS-DH"/>
    <property type="match status" value="1"/>
</dbReference>
<dbReference type="InterPro" id="IPR009081">
    <property type="entry name" value="PP-bd_ACP"/>
</dbReference>
<dbReference type="RefSeq" id="WP_196420979.1">
    <property type="nucleotide sequence ID" value="NZ_JADQTO010000060.1"/>
</dbReference>
<dbReference type="Proteomes" id="UP000598146">
    <property type="component" value="Unassembled WGS sequence"/>
</dbReference>
<feature type="region of interest" description="N-terminal hotdog fold" evidence="5">
    <location>
        <begin position="376"/>
        <end position="490"/>
    </location>
</feature>
<evidence type="ECO:0000259" key="7">
    <source>
        <dbReference type="PROSITE" id="PS50075"/>
    </source>
</evidence>
<dbReference type="GO" id="GO:0006633">
    <property type="term" value="P:fatty acid biosynthetic process"/>
    <property type="evidence" value="ECO:0007669"/>
    <property type="project" value="TreeGrafter"/>
</dbReference>
<dbReference type="SUPFAM" id="SSF52151">
    <property type="entry name" value="FabD/lysophospholipase-like"/>
    <property type="match status" value="1"/>
</dbReference>
<dbReference type="InterPro" id="IPR016036">
    <property type="entry name" value="Malonyl_transacylase_ACP-bd"/>
</dbReference>
<dbReference type="Gene3D" id="1.10.1200.10">
    <property type="entry name" value="ACP-like"/>
    <property type="match status" value="1"/>
</dbReference>
<dbReference type="Pfam" id="PF21089">
    <property type="entry name" value="PKS_DH_N"/>
    <property type="match status" value="1"/>
</dbReference>
<dbReference type="Gene3D" id="3.30.70.3290">
    <property type="match status" value="1"/>
</dbReference>
<dbReference type="CDD" id="cd08956">
    <property type="entry name" value="KR_3_FAS_SDR_x"/>
    <property type="match status" value="1"/>
</dbReference>
<evidence type="ECO:0000256" key="1">
    <source>
        <dbReference type="ARBA" id="ARBA00022450"/>
    </source>
</evidence>
<feature type="region of interest" description="C-terminal hotdog fold" evidence="5">
    <location>
        <begin position="503"/>
        <end position="641"/>
    </location>
</feature>
<evidence type="ECO:0000256" key="2">
    <source>
        <dbReference type="ARBA" id="ARBA00022553"/>
    </source>
</evidence>
<evidence type="ECO:0000256" key="6">
    <source>
        <dbReference type="SAM" id="MobiDB-lite"/>
    </source>
</evidence>
<feature type="region of interest" description="Disordered" evidence="6">
    <location>
        <begin position="476"/>
        <end position="505"/>
    </location>
</feature>
<feature type="active site" description="Proton donor; for dehydratase activity" evidence="5">
    <location>
        <position position="564"/>
    </location>
</feature>
<keyword evidence="10" id="KW-1185">Reference proteome</keyword>
<evidence type="ECO:0000313" key="10">
    <source>
        <dbReference type="Proteomes" id="UP000598146"/>
    </source>
</evidence>
<dbReference type="InterPro" id="IPR036736">
    <property type="entry name" value="ACP-like_sf"/>
</dbReference>
<dbReference type="SMART" id="SM01294">
    <property type="entry name" value="PKS_PP_betabranch"/>
    <property type="match status" value="1"/>
</dbReference>
<evidence type="ECO:0000259" key="8">
    <source>
        <dbReference type="PROSITE" id="PS52019"/>
    </source>
</evidence>
<dbReference type="PROSITE" id="PS52019">
    <property type="entry name" value="PKS_MFAS_DH"/>
    <property type="match status" value="1"/>
</dbReference>
<dbReference type="SMART" id="SM00827">
    <property type="entry name" value="PKS_AT"/>
    <property type="match status" value="1"/>
</dbReference>
<dbReference type="SUPFAM" id="SSF47336">
    <property type="entry name" value="ACP-like"/>
    <property type="match status" value="1"/>
</dbReference>
<name>A0A931G3G5_9ACTN</name>
<organism evidence="9 10">
    <name type="scientific">Actinoplanes aureus</name>
    <dbReference type="NCBI Taxonomy" id="2792083"/>
    <lineage>
        <taxon>Bacteria</taxon>
        <taxon>Bacillati</taxon>
        <taxon>Actinomycetota</taxon>
        <taxon>Actinomycetes</taxon>
        <taxon>Micromonosporales</taxon>
        <taxon>Micromonosporaceae</taxon>
        <taxon>Actinoplanes</taxon>
    </lineage>
</organism>